<dbReference type="Proteomes" id="UP000037193">
    <property type="component" value="Unassembled WGS sequence"/>
</dbReference>
<reference evidence="1 2" key="1">
    <citation type="journal article" date="2015" name="Int J Genomics">
        <title>Comparative Genomics Revealed Genetic Diversity and Species/Strain-Level Differences in Carbohydrate Metabolism of Three Probiotic Bifidobacterial Species.</title>
        <authorList>
            <person name="Odamaki T."/>
            <person name="Horigome A."/>
            <person name="Sugahara H."/>
            <person name="Hashikura N."/>
            <person name="Minami J."/>
            <person name="Xiao J.Z."/>
            <person name="Abe F."/>
        </authorList>
    </citation>
    <scope>NUCLEOTIDE SEQUENCE [LARGE SCALE GENOMIC DNA]</scope>
    <source>
        <strain evidence="1 2">MCC 1128</strain>
    </source>
</reference>
<protein>
    <submittedName>
        <fullName evidence="1">Uncharacterized protein</fullName>
    </submittedName>
</protein>
<accession>A0A0L7B6R2</accession>
<gene>
    <name evidence="1" type="ORF">BBM1128_01860</name>
</gene>
<evidence type="ECO:0000313" key="2">
    <source>
        <dbReference type="Proteomes" id="UP000037193"/>
    </source>
</evidence>
<sequence>MGRVTIKPRIGRDIALMFGPGITLEAAEKAAVMVKAQMGAGTVNDRNHAVARADLSDRIDVSIRPGHAQDHQVVLSVKGREGTEIASALEFGYVNNRAGRRLAGMHSMRNVAARLKV</sequence>
<evidence type="ECO:0000313" key="1">
    <source>
        <dbReference type="EMBL" id="KOA42938.1"/>
    </source>
</evidence>
<dbReference type="AlphaFoldDB" id="A0A0L7B6R2"/>
<organism evidence="1 2">
    <name type="scientific">Bifidobacterium breve MCC 1128</name>
    <dbReference type="NCBI Taxonomy" id="1365965"/>
    <lineage>
        <taxon>Bacteria</taxon>
        <taxon>Bacillati</taxon>
        <taxon>Actinomycetota</taxon>
        <taxon>Actinomycetes</taxon>
        <taxon>Bifidobacteriales</taxon>
        <taxon>Bifidobacteriaceae</taxon>
        <taxon>Bifidobacterium</taxon>
    </lineage>
</organism>
<dbReference type="EMBL" id="AVQD01000003">
    <property type="protein sequence ID" value="KOA42938.1"/>
    <property type="molecule type" value="Genomic_DNA"/>
</dbReference>
<name>A0A0L7B6R2_BIFBR</name>
<proteinExistence type="predicted"/>
<comment type="caution">
    <text evidence="1">The sequence shown here is derived from an EMBL/GenBank/DDBJ whole genome shotgun (WGS) entry which is preliminary data.</text>
</comment>
<dbReference type="PATRIC" id="fig|1365965.3.peg.375"/>